<keyword evidence="3" id="KW-0472">Membrane</keyword>
<keyword evidence="8" id="KW-1185">Reference proteome</keyword>
<evidence type="ECO:0000313" key="8">
    <source>
        <dbReference type="Proteomes" id="UP000005238"/>
    </source>
</evidence>
<dbReference type="GO" id="GO:0030132">
    <property type="term" value="C:clathrin coat of coated pit"/>
    <property type="evidence" value="ECO:0007669"/>
    <property type="project" value="InterPro"/>
</dbReference>
<dbReference type="Proteomes" id="UP000005238">
    <property type="component" value="Unassembled WGS sequence"/>
</dbReference>
<dbReference type="OMA" id="RWISANT"/>
<dbReference type="SUPFAM" id="SSF48371">
    <property type="entry name" value="ARM repeat"/>
    <property type="match status" value="3"/>
</dbReference>
<dbReference type="GO" id="GO:0006898">
    <property type="term" value="P:receptor-mediated endocytosis"/>
    <property type="evidence" value="ECO:0000318"/>
    <property type="project" value="GO_Central"/>
</dbReference>
<keyword evidence="2" id="KW-0677">Repeat</keyword>
<evidence type="ECO:0000256" key="3">
    <source>
        <dbReference type="ARBA" id="ARBA00023136"/>
    </source>
</evidence>
<dbReference type="AlphaFoldDB" id="H3GST0"/>
<organism evidence="7 8">
    <name type="scientific">Phytophthora ramorum</name>
    <name type="common">Sudden oak death agent</name>
    <dbReference type="NCBI Taxonomy" id="164328"/>
    <lineage>
        <taxon>Eukaryota</taxon>
        <taxon>Sar</taxon>
        <taxon>Stramenopiles</taxon>
        <taxon>Oomycota</taxon>
        <taxon>Peronosporomycetes</taxon>
        <taxon>Peronosporales</taxon>
        <taxon>Peronosporaceae</taxon>
        <taxon>Phytophthora</taxon>
    </lineage>
</organism>
<keyword evidence="4" id="KW-0968">Cytoplasmic vesicle</keyword>
<dbReference type="SUPFAM" id="SSF50989">
    <property type="entry name" value="Clathrin heavy-chain terminal domain"/>
    <property type="match status" value="1"/>
</dbReference>
<comment type="subcellular location">
    <subcellularLocation>
        <location evidence="1">Cytoplasmic vesicle membrane</location>
        <topology evidence="1">Peripheral membrane protein</topology>
        <orientation evidence="1">Cytoplasmic side</orientation>
    </subcellularLocation>
</comment>
<feature type="domain" description="Clathrin heavy chain linker core motif" evidence="6">
    <location>
        <begin position="310"/>
        <end position="331"/>
    </location>
</feature>
<evidence type="ECO:0000256" key="1">
    <source>
        <dbReference type="ARBA" id="ARBA00004180"/>
    </source>
</evidence>
<proteinExistence type="predicted"/>
<dbReference type="VEuPathDB" id="FungiDB:KRP22_9250"/>
<dbReference type="InterPro" id="IPR015348">
    <property type="entry name" value="Clathrin_H-chain_linker_core"/>
</dbReference>
<reference evidence="8" key="1">
    <citation type="journal article" date="2006" name="Science">
        <title>Phytophthora genome sequences uncover evolutionary origins and mechanisms of pathogenesis.</title>
        <authorList>
            <person name="Tyler B.M."/>
            <person name="Tripathy S."/>
            <person name="Zhang X."/>
            <person name="Dehal P."/>
            <person name="Jiang R.H."/>
            <person name="Aerts A."/>
            <person name="Arredondo F.D."/>
            <person name="Baxter L."/>
            <person name="Bensasson D."/>
            <person name="Beynon J.L."/>
            <person name="Chapman J."/>
            <person name="Damasceno C.M."/>
            <person name="Dorrance A.E."/>
            <person name="Dou D."/>
            <person name="Dickerman A.W."/>
            <person name="Dubchak I.L."/>
            <person name="Garbelotto M."/>
            <person name="Gijzen M."/>
            <person name="Gordon S.G."/>
            <person name="Govers F."/>
            <person name="Grunwald N.J."/>
            <person name="Huang W."/>
            <person name="Ivors K.L."/>
            <person name="Jones R.W."/>
            <person name="Kamoun S."/>
            <person name="Krampis K."/>
            <person name="Lamour K.H."/>
            <person name="Lee M.K."/>
            <person name="McDonald W.H."/>
            <person name="Medina M."/>
            <person name="Meijer H.J."/>
            <person name="Nordberg E.K."/>
            <person name="Maclean D.J."/>
            <person name="Ospina-Giraldo M.D."/>
            <person name="Morris P.F."/>
            <person name="Phuntumart V."/>
            <person name="Putnam N.H."/>
            <person name="Rash S."/>
            <person name="Rose J.K."/>
            <person name="Sakihama Y."/>
            <person name="Salamov A.A."/>
            <person name="Savidor A."/>
            <person name="Scheuring C.F."/>
            <person name="Smith B.M."/>
            <person name="Sobral B.W."/>
            <person name="Terry A."/>
            <person name="Torto-Alalibo T.A."/>
            <person name="Win J."/>
            <person name="Xu Z."/>
            <person name="Zhang H."/>
            <person name="Grigoriev I.V."/>
            <person name="Rokhsar D.S."/>
            <person name="Boore J.L."/>
        </authorList>
    </citation>
    <scope>NUCLEOTIDE SEQUENCE [LARGE SCALE GENOMIC DNA]</scope>
    <source>
        <strain evidence="8">Pr102</strain>
    </source>
</reference>
<dbReference type="GO" id="GO:0032051">
    <property type="term" value="F:clathrin light chain binding"/>
    <property type="evidence" value="ECO:0000318"/>
    <property type="project" value="GO_Central"/>
</dbReference>
<dbReference type="InterPro" id="IPR055358">
    <property type="entry name" value="CHCR"/>
</dbReference>
<dbReference type="STRING" id="164328.H3GST0"/>
<evidence type="ECO:0000256" key="4">
    <source>
        <dbReference type="ARBA" id="ARBA00023329"/>
    </source>
</evidence>
<dbReference type="PANTHER" id="PTHR10292:SF1">
    <property type="entry name" value="CLATHRIN HEAVY CHAIN"/>
    <property type="match status" value="1"/>
</dbReference>
<dbReference type="EMBL" id="DS566043">
    <property type="status" value="NOT_ANNOTATED_CDS"/>
    <property type="molecule type" value="Genomic_DNA"/>
</dbReference>
<name>H3GST0_PHYRM</name>
<dbReference type="GO" id="GO:0006886">
    <property type="term" value="P:intracellular protein transport"/>
    <property type="evidence" value="ECO:0007669"/>
    <property type="project" value="UniProtKB-UniRule"/>
</dbReference>
<dbReference type="GO" id="GO:0030130">
    <property type="term" value="C:clathrin coat of trans-Golgi network vesicle"/>
    <property type="evidence" value="ECO:0007669"/>
    <property type="project" value="InterPro"/>
</dbReference>
<dbReference type="PROSITE" id="PS50236">
    <property type="entry name" value="CHCR"/>
    <property type="match status" value="1"/>
</dbReference>
<evidence type="ECO:0000259" key="6">
    <source>
        <dbReference type="Pfam" id="PF09268"/>
    </source>
</evidence>
<dbReference type="InterPro" id="IPR016025">
    <property type="entry name" value="Clathrin_H-chain_N"/>
</dbReference>
<accession>H3GST0</accession>
<dbReference type="Pfam" id="PF00637">
    <property type="entry name" value="Clathrin"/>
    <property type="match status" value="1"/>
</dbReference>
<dbReference type="InterPro" id="IPR000547">
    <property type="entry name" value="Clathrin_H-chain/VPS_repeat"/>
</dbReference>
<dbReference type="Pfam" id="PF13838">
    <property type="entry name" value="Clathrin_H_link"/>
    <property type="match status" value="1"/>
</dbReference>
<dbReference type="Pfam" id="PF09268">
    <property type="entry name" value="Clathrin-link"/>
    <property type="match status" value="1"/>
</dbReference>
<evidence type="ECO:0000256" key="2">
    <source>
        <dbReference type="ARBA" id="ARBA00022737"/>
    </source>
</evidence>
<dbReference type="EnsemblProtists" id="Phyra80091">
    <property type="protein sequence ID" value="Phyra80091"/>
    <property type="gene ID" value="Phyra80091"/>
</dbReference>
<dbReference type="PANTHER" id="PTHR10292">
    <property type="entry name" value="CLATHRIN HEAVY CHAIN RELATED"/>
    <property type="match status" value="1"/>
</dbReference>
<dbReference type="eggNOG" id="KOG0985">
    <property type="taxonomic scope" value="Eukaryota"/>
</dbReference>
<dbReference type="VEuPathDB" id="FungiDB:KRP23_12265"/>
<dbReference type="InterPro" id="IPR016024">
    <property type="entry name" value="ARM-type_fold"/>
</dbReference>
<dbReference type="Gene3D" id="2.130.10.110">
    <property type="entry name" value="Clathrin heavy-chain terminal domain"/>
    <property type="match status" value="1"/>
</dbReference>
<evidence type="ECO:0000313" key="7">
    <source>
        <dbReference type="EnsemblProtists" id="Phyra80091"/>
    </source>
</evidence>
<dbReference type="HOGENOM" id="CLU_029006_1_0_1"/>
<evidence type="ECO:0000256" key="5">
    <source>
        <dbReference type="PROSITE-ProRule" id="PRU01006"/>
    </source>
</evidence>
<feature type="repeat" description="CHCR" evidence="5">
    <location>
        <begin position="543"/>
        <end position="684"/>
    </location>
</feature>
<dbReference type="GO" id="GO:0071439">
    <property type="term" value="C:clathrin complex"/>
    <property type="evidence" value="ECO:0000318"/>
    <property type="project" value="GO_Central"/>
</dbReference>
<protein>
    <recommendedName>
        <fullName evidence="6">Clathrin heavy chain linker core motif domain-containing protein</fullName>
    </recommendedName>
</protein>
<dbReference type="SMART" id="SM00299">
    <property type="entry name" value="CLH"/>
    <property type="match status" value="1"/>
</dbReference>
<dbReference type="FunFam" id="2.130.10.110:FF:000008">
    <property type="entry name" value="Clathrin heavy chain"/>
    <property type="match status" value="1"/>
</dbReference>
<sequence>MTSMESDKFVCVSGKLDGQPSIMIVDLAAGNSVQRRPIYAEAAIINPSNNVIALRAEHQLQLFNMELRTKIKSHSMSEAVVFWHWISVDVMAIVTASAVFHWNIEDDSLPTKVFYRSASLGAETQIVSYEASIDNKWMLLVGTSQAKGGHIVGNIQLYSMEKKVSQVLQGHAGAFAQMKPSGRKEDVQVLFVAGSKGVGQPVQLFCMELGRDHDAPGGVFHLPPQRIAFAPDEQDDFPVSMLVSPGDDIVYMITNLGYLFVFDAHSGKLVYRAHFTQDAPFVTCFESKSKGMLCITHRGQLLHFAINRAKLVPYVLNTMRDQQLALALASRMDLPGAESLYSTEFNRLIRINDVQGAARLAAASPQGLLRTPQTIEVFKQMAAQLDQPQPILQYFSVLLEKSPLNKVEAIELVRSVLLQGRGELLQTWLLEDKLECSVELGDLVAQSDAMMALSVYLRAGAMEKVVECFVQNVLKDTKVQNPHMLVHLCDRYDVVEELVQYLYSSNSMESINIYATKVSPDKAPVVIGKLLDLGCDEGFIKALLKQVTQCSVDDLCEQVEKRNRLDLLQPWLESRIARGNTEAATHNAIGKVYITLDKNPQQFLIKNKFYDSKVVGKFCEKVDPYLAYLAYRRASSECDDDLIRVATENGLFKDLARYLVERQDLALWGKVLMRQEEGEAGDPNRRALIDQVVQTALPESTKPGEVSTTVHAFMNAELSNELGDQKISCVGMSRCFAFF</sequence>
<dbReference type="GO" id="GO:0005198">
    <property type="term" value="F:structural molecule activity"/>
    <property type="evidence" value="ECO:0007669"/>
    <property type="project" value="InterPro"/>
</dbReference>
<reference evidence="7" key="2">
    <citation type="submission" date="2015-06" db="UniProtKB">
        <authorList>
            <consortium name="EnsemblProtists"/>
        </authorList>
    </citation>
    <scope>IDENTIFICATION</scope>
    <source>
        <strain evidence="7">Pr102</strain>
    </source>
</reference>
<dbReference type="InParanoid" id="H3GST0"/>